<dbReference type="PROSITE" id="PS50003">
    <property type="entry name" value="PH_DOMAIN"/>
    <property type="match status" value="1"/>
</dbReference>
<reference evidence="4" key="1">
    <citation type="submission" date="2019-07" db="EMBL/GenBank/DDBJ databases">
        <authorList>
            <consortium name="Wellcome Sanger Institute Data Sharing"/>
        </authorList>
    </citation>
    <scope>NUCLEOTIDE SEQUENCE [LARGE SCALE GENOMIC DNA]</scope>
</reference>
<dbReference type="PANTHER" id="PTHR45845">
    <property type="entry name" value="RHO GUANINE NUCLEOTIDE EXCHANGE FACTOR-RELATED"/>
    <property type="match status" value="1"/>
</dbReference>
<reference evidence="4" key="3">
    <citation type="submission" date="2025-09" db="UniProtKB">
        <authorList>
            <consortium name="Ensembl"/>
        </authorList>
    </citation>
    <scope>IDENTIFICATION</scope>
</reference>
<organism evidence="4 5">
    <name type="scientific">Gadus morhua</name>
    <name type="common">Atlantic cod</name>
    <dbReference type="NCBI Taxonomy" id="8049"/>
    <lineage>
        <taxon>Eukaryota</taxon>
        <taxon>Metazoa</taxon>
        <taxon>Chordata</taxon>
        <taxon>Craniata</taxon>
        <taxon>Vertebrata</taxon>
        <taxon>Euteleostomi</taxon>
        <taxon>Actinopterygii</taxon>
        <taxon>Neopterygii</taxon>
        <taxon>Teleostei</taxon>
        <taxon>Neoteleostei</taxon>
        <taxon>Acanthomorphata</taxon>
        <taxon>Zeiogadaria</taxon>
        <taxon>Gadariae</taxon>
        <taxon>Gadiformes</taxon>
        <taxon>Gadoidei</taxon>
        <taxon>Gadidae</taxon>
        <taxon>Gadus</taxon>
    </lineage>
</organism>
<dbReference type="CDD" id="cd00160">
    <property type="entry name" value="RhoGEF"/>
    <property type="match status" value="1"/>
</dbReference>
<feature type="domain" description="PH" evidence="2">
    <location>
        <begin position="204"/>
        <end position="311"/>
    </location>
</feature>
<evidence type="ECO:0000313" key="4">
    <source>
        <dbReference type="Ensembl" id="ENSGMOP00000043459.1"/>
    </source>
</evidence>
<feature type="region of interest" description="Disordered" evidence="1">
    <location>
        <begin position="353"/>
        <end position="372"/>
    </location>
</feature>
<protein>
    <submittedName>
        <fullName evidence="4">Uncharacterized protein</fullName>
    </submittedName>
</protein>
<dbReference type="SUPFAM" id="SSF48065">
    <property type="entry name" value="DBL homology domain (DH-domain)"/>
    <property type="match status" value="1"/>
</dbReference>
<name>A0A8C5B8C6_GADMO</name>
<evidence type="ECO:0000256" key="1">
    <source>
        <dbReference type="SAM" id="MobiDB-lite"/>
    </source>
</evidence>
<evidence type="ECO:0000259" key="3">
    <source>
        <dbReference type="PROSITE" id="PS50010"/>
    </source>
</evidence>
<proteinExistence type="predicted"/>
<dbReference type="OMA" id="MPKPDED"/>
<feature type="compositionally biased region" description="Polar residues" evidence="1">
    <location>
        <begin position="361"/>
        <end position="372"/>
    </location>
</feature>
<dbReference type="InterPro" id="IPR001849">
    <property type="entry name" value="PH_domain"/>
</dbReference>
<evidence type="ECO:0000313" key="5">
    <source>
        <dbReference type="Proteomes" id="UP000694546"/>
    </source>
</evidence>
<dbReference type="InterPro" id="IPR011993">
    <property type="entry name" value="PH-like_dom_sf"/>
</dbReference>
<dbReference type="Gene3D" id="2.30.29.30">
    <property type="entry name" value="Pleckstrin-homology domain (PH domain)/Phosphotyrosine-binding domain (PTB)"/>
    <property type="match status" value="1"/>
</dbReference>
<dbReference type="Pfam" id="PF00621">
    <property type="entry name" value="RhoGEF"/>
    <property type="match status" value="1"/>
</dbReference>
<dbReference type="InterPro" id="IPR000219">
    <property type="entry name" value="DH_dom"/>
</dbReference>
<dbReference type="Ensembl" id="ENSGMOT00000028674.1">
    <property type="protein sequence ID" value="ENSGMOP00000043459.1"/>
    <property type="gene ID" value="ENSGMOG00000025063.1"/>
</dbReference>
<dbReference type="PANTHER" id="PTHR45845:SF2">
    <property type="entry name" value="RIKEN CDNA D630003M21 GENE"/>
    <property type="match status" value="1"/>
</dbReference>
<feature type="domain" description="DH" evidence="3">
    <location>
        <begin position="12"/>
        <end position="174"/>
    </location>
</feature>
<dbReference type="GeneTree" id="ENSGT00940000162507"/>
<dbReference type="Proteomes" id="UP000694546">
    <property type="component" value="Chromosome 1"/>
</dbReference>
<dbReference type="PROSITE" id="PS50010">
    <property type="entry name" value="DH_2"/>
    <property type="match status" value="1"/>
</dbReference>
<dbReference type="CDD" id="cd13242">
    <property type="entry name" value="PH_puratrophin-1"/>
    <property type="match status" value="1"/>
</dbReference>
<sequence>MILPSKPLLHVWITRVMEELVHTEREYVRSLGYILTHYHPLLERPDIPQDLRGKRGVIFGNLEKLYDFHAHYFLPELEDSRREPALMARCFLRHCESFGLYALYSKNKPKSDALILHRRHDIFKRKQQELGDMMDLSSYLLRPIQRISKYSLLLQDMLALAPSPHDPQYQLGPAGGSAADLVKFQMRHGNDLLTMDAIQDCDVNLKEQGQLIRQDEFTVFFRKKKCIRRIFLFEHLILFSKTKRNDVGNDVYVYKQSFKTCDIGMTQTSGHNALCFELWIRRRKREDTYTLRSLSLEVKRAWTSDLERILWEQATHSRELRMQERVFMGMGRRPFMDIHPSEAAICDRAVPGTLSGRSKHSNTPPNNTLCTL</sequence>
<keyword evidence="5" id="KW-1185">Reference proteome</keyword>
<dbReference type="SUPFAM" id="SSF50729">
    <property type="entry name" value="PH domain-like"/>
    <property type="match status" value="1"/>
</dbReference>
<dbReference type="Pfam" id="PF22697">
    <property type="entry name" value="SOS1_NGEF_PH"/>
    <property type="match status" value="1"/>
</dbReference>
<dbReference type="InterPro" id="IPR055251">
    <property type="entry name" value="SOS1_NGEF_PH"/>
</dbReference>
<dbReference type="GO" id="GO:0005085">
    <property type="term" value="F:guanyl-nucleotide exchange factor activity"/>
    <property type="evidence" value="ECO:0007669"/>
    <property type="project" value="InterPro"/>
</dbReference>
<accession>A0A8C5B8C6</accession>
<dbReference type="SMART" id="SM00325">
    <property type="entry name" value="RhoGEF"/>
    <property type="match status" value="1"/>
</dbReference>
<dbReference type="InterPro" id="IPR035899">
    <property type="entry name" value="DBL_dom_sf"/>
</dbReference>
<reference evidence="4" key="2">
    <citation type="submission" date="2025-08" db="UniProtKB">
        <authorList>
            <consortium name="Ensembl"/>
        </authorList>
    </citation>
    <scope>IDENTIFICATION</scope>
</reference>
<evidence type="ECO:0000259" key="2">
    <source>
        <dbReference type="PROSITE" id="PS50003"/>
    </source>
</evidence>
<dbReference type="Gene3D" id="1.20.900.10">
    <property type="entry name" value="Dbl homology (DH) domain"/>
    <property type="match status" value="1"/>
</dbReference>
<dbReference type="AlphaFoldDB" id="A0A8C5B8C6"/>
<dbReference type="InterPro" id="IPR052231">
    <property type="entry name" value="Rho_GEF_signaling-related"/>
</dbReference>